<dbReference type="InParanoid" id="F4S8Z6"/>
<evidence type="ECO:0000313" key="3">
    <source>
        <dbReference type="Proteomes" id="UP000001072"/>
    </source>
</evidence>
<dbReference type="Proteomes" id="UP000001072">
    <property type="component" value="Unassembled WGS sequence"/>
</dbReference>
<dbReference type="EMBL" id="GL883167">
    <property type="protein sequence ID" value="EGF98904.1"/>
    <property type="molecule type" value="Genomic_DNA"/>
</dbReference>
<reference evidence="3" key="1">
    <citation type="journal article" date="2011" name="Proc. Natl. Acad. Sci. U.S.A.">
        <title>Obligate biotrophy features unraveled by the genomic analysis of rust fungi.</title>
        <authorList>
            <person name="Duplessis S."/>
            <person name="Cuomo C.A."/>
            <person name="Lin Y.-C."/>
            <person name="Aerts A."/>
            <person name="Tisserant E."/>
            <person name="Veneault-Fourrey C."/>
            <person name="Joly D.L."/>
            <person name="Hacquard S."/>
            <person name="Amselem J."/>
            <person name="Cantarel B.L."/>
            <person name="Chiu R."/>
            <person name="Coutinho P.M."/>
            <person name="Feau N."/>
            <person name="Field M."/>
            <person name="Frey P."/>
            <person name="Gelhaye E."/>
            <person name="Goldberg J."/>
            <person name="Grabherr M.G."/>
            <person name="Kodira C.D."/>
            <person name="Kohler A."/>
            <person name="Kuees U."/>
            <person name="Lindquist E.A."/>
            <person name="Lucas S.M."/>
            <person name="Mago R."/>
            <person name="Mauceli E."/>
            <person name="Morin E."/>
            <person name="Murat C."/>
            <person name="Pangilinan J.L."/>
            <person name="Park R."/>
            <person name="Pearson M."/>
            <person name="Quesneville H."/>
            <person name="Rouhier N."/>
            <person name="Sakthikumar S."/>
            <person name="Salamov A.A."/>
            <person name="Schmutz J."/>
            <person name="Selles B."/>
            <person name="Shapiro H."/>
            <person name="Tanguay P."/>
            <person name="Tuskan G.A."/>
            <person name="Henrissat B."/>
            <person name="Van de Peer Y."/>
            <person name="Rouze P."/>
            <person name="Ellis J.G."/>
            <person name="Dodds P.N."/>
            <person name="Schein J.E."/>
            <person name="Zhong S."/>
            <person name="Hamelin R.C."/>
            <person name="Grigoriev I.V."/>
            <person name="Szabo L.J."/>
            <person name="Martin F."/>
        </authorList>
    </citation>
    <scope>NUCLEOTIDE SEQUENCE [LARGE SCALE GENOMIC DNA]</scope>
    <source>
        <strain evidence="3">98AG31 / pathotype 3-4-7</strain>
    </source>
</reference>
<dbReference type="AlphaFoldDB" id="F4S8Z6"/>
<feature type="region of interest" description="Disordered" evidence="1">
    <location>
        <begin position="1"/>
        <end position="60"/>
    </location>
</feature>
<dbReference type="HOGENOM" id="CLU_2942262_0_0_1"/>
<feature type="compositionally biased region" description="Polar residues" evidence="1">
    <location>
        <begin position="46"/>
        <end position="60"/>
    </location>
</feature>
<dbReference type="VEuPathDB" id="FungiDB:MELLADRAFT_57979"/>
<keyword evidence="3" id="KW-1185">Reference proteome</keyword>
<proteinExistence type="predicted"/>
<dbReference type="GeneID" id="18929145"/>
<dbReference type="KEGG" id="mlr:MELLADRAFT_57979"/>
<dbReference type="RefSeq" id="XP_007417820.1">
    <property type="nucleotide sequence ID" value="XM_007417758.1"/>
</dbReference>
<accession>F4S8Z6</accession>
<organism evidence="3">
    <name type="scientific">Melampsora larici-populina (strain 98AG31 / pathotype 3-4-7)</name>
    <name type="common">Poplar leaf rust fungus</name>
    <dbReference type="NCBI Taxonomy" id="747676"/>
    <lineage>
        <taxon>Eukaryota</taxon>
        <taxon>Fungi</taxon>
        <taxon>Dikarya</taxon>
        <taxon>Basidiomycota</taxon>
        <taxon>Pucciniomycotina</taxon>
        <taxon>Pucciniomycetes</taxon>
        <taxon>Pucciniales</taxon>
        <taxon>Melampsoraceae</taxon>
        <taxon>Melampsora</taxon>
    </lineage>
</organism>
<name>F4S8Z6_MELLP</name>
<evidence type="ECO:0000256" key="1">
    <source>
        <dbReference type="SAM" id="MobiDB-lite"/>
    </source>
</evidence>
<evidence type="ECO:0000313" key="2">
    <source>
        <dbReference type="EMBL" id="EGF98904.1"/>
    </source>
</evidence>
<protein>
    <submittedName>
        <fullName evidence="2">Uncharacterized protein</fullName>
    </submittedName>
</protein>
<gene>
    <name evidence="2" type="ORF">MELLADRAFT_57979</name>
</gene>
<sequence>MRGGDRLMGSVKVKSRNNSRRIISGPRQSRLKGAVDRNSKNRDQNRNWMTPSIQDQKSKL</sequence>
<feature type="compositionally biased region" description="Basic and acidic residues" evidence="1">
    <location>
        <begin position="33"/>
        <end position="45"/>
    </location>
</feature>